<reference evidence="1" key="1">
    <citation type="submission" date="2020-12" db="EMBL/GenBank/DDBJ databases">
        <title>WGS assembly of Carya illinoinensis cv. Pawnee.</title>
        <authorList>
            <person name="Platts A."/>
            <person name="Shu S."/>
            <person name="Wright S."/>
            <person name="Barry K."/>
            <person name="Edger P."/>
            <person name="Pires J.C."/>
            <person name="Schmutz J."/>
        </authorList>
    </citation>
    <scope>NUCLEOTIDE SEQUENCE</scope>
    <source>
        <tissue evidence="1">Leaf</tissue>
    </source>
</reference>
<proteinExistence type="predicted"/>
<comment type="caution">
    <text evidence="1">The sequence shown here is derived from an EMBL/GenBank/DDBJ whole genome shotgun (WGS) entry which is preliminary data.</text>
</comment>
<gene>
    <name evidence="1" type="ORF">CIPAW_03G106400</name>
</gene>
<accession>A0A8T1R1Q3</accession>
<dbReference type="EMBL" id="CM031811">
    <property type="protein sequence ID" value="KAG6660439.1"/>
    <property type="molecule type" value="Genomic_DNA"/>
</dbReference>
<sequence>MNFKIYVWKFGKELPFGYCFASLEQNAQAATCGASCQSHIVVSSFSHIALKVELGFAWMCNNRFTENLGWPRLSFLLQQPR</sequence>
<evidence type="ECO:0000313" key="2">
    <source>
        <dbReference type="Proteomes" id="UP000811609"/>
    </source>
</evidence>
<dbReference type="AlphaFoldDB" id="A0A8T1R1Q3"/>
<protein>
    <submittedName>
        <fullName evidence="1">Uncharacterized protein</fullName>
    </submittedName>
</protein>
<organism evidence="1 2">
    <name type="scientific">Carya illinoinensis</name>
    <name type="common">Pecan</name>
    <dbReference type="NCBI Taxonomy" id="32201"/>
    <lineage>
        <taxon>Eukaryota</taxon>
        <taxon>Viridiplantae</taxon>
        <taxon>Streptophyta</taxon>
        <taxon>Embryophyta</taxon>
        <taxon>Tracheophyta</taxon>
        <taxon>Spermatophyta</taxon>
        <taxon>Magnoliopsida</taxon>
        <taxon>eudicotyledons</taxon>
        <taxon>Gunneridae</taxon>
        <taxon>Pentapetalae</taxon>
        <taxon>rosids</taxon>
        <taxon>fabids</taxon>
        <taxon>Fagales</taxon>
        <taxon>Juglandaceae</taxon>
        <taxon>Carya</taxon>
    </lineage>
</organism>
<name>A0A8T1R1Q3_CARIL</name>
<evidence type="ECO:0000313" key="1">
    <source>
        <dbReference type="EMBL" id="KAG6660439.1"/>
    </source>
</evidence>
<keyword evidence="2" id="KW-1185">Reference proteome</keyword>
<dbReference type="Proteomes" id="UP000811609">
    <property type="component" value="Chromosome 3"/>
</dbReference>